<keyword evidence="1" id="KW-0520">NAD</keyword>
<gene>
    <name evidence="3" type="ORF">RESH_04301</name>
</gene>
<name>M5S0N8_9BACT</name>
<sequence length="343" mass="37812">MHLLKPRIKSPEPMPDSSSKTYLVTGCAGFIANEVASQLLAAGHRVVGIDNVNDYYDVRLKEHRLEKLTSQGEAFTFVRGDIEDSSTLQKIFDENSFDAVLNLAARAGVRYSMENPHVYMTTNAMGSLNLLDQMRRVGVKKYVLASTSSLYAGQPMPFVETLSVNTPISPYAASKKAAEAMAYSYHHLYDIDVSVCRYFTVYGPAGRPDMCIFRFIKWIDEGTPIELFGDGEQARDFTYVSDIAAGTIAALQPVGYEVINLGGGGTPVSLNDIIGRLENLLGKKAKVEHKTFHKADVKVTSADISKAKELIGWTPKVELDEGLAASVDWFRDNQPWSGELELP</sequence>
<evidence type="ECO:0000256" key="1">
    <source>
        <dbReference type="ARBA" id="ARBA00023027"/>
    </source>
</evidence>
<accession>M5S0N8</accession>
<dbReference type="Gene3D" id="3.40.50.720">
    <property type="entry name" value="NAD(P)-binding Rossmann-like Domain"/>
    <property type="match status" value="1"/>
</dbReference>
<feature type="domain" description="NAD(P)-binding" evidence="2">
    <location>
        <begin position="23"/>
        <end position="324"/>
    </location>
</feature>
<dbReference type="PANTHER" id="PTHR43574">
    <property type="entry name" value="EPIMERASE-RELATED"/>
    <property type="match status" value="1"/>
</dbReference>
<evidence type="ECO:0000313" key="4">
    <source>
        <dbReference type="Proteomes" id="UP000011996"/>
    </source>
</evidence>
<comment type="caution">
    <text evidence="3">The sequence shown here is derived from an EMBL/GenBank/DDBJ whole genome shotgun (WGS) entry which is preliminary data.</text>
</comment>
<dbReference type="Proteomes" id="UP000011996">
    <property type="component" value="Unassembled WGS sequence"/>
</dbReference>
<dbReference type="SUPFAM" id="SSF51735">
    <property type="entry name" value="NAD(P)-binding Rossmann-fold domains"/>
    <property type="match status" value="1"/>
</dbReference>
<dbReference type="Pfam" id="PF16363">
    <property type="entry name" value="GDP_Man_Dehyd"/>
    <property type="match status" value="1"/>
</dbReference>
<protein>
    <submittedName>
        <fullName evidence="3">Nucleotide sugar epimerase</fullName>
    </submittedName>
</protein>
<dbReference type="InterPro" id="IPR036291">
    <property type="entry name" value="NAD(P)-bd_dom_sf"/>
</dbReference>
<dbReference type="EMBL" id="ANOF01000139">
    <property type="protein sequence ID" value="EMI25120.1"/>
    <property type="molecule type" value="Genomic_DNA"/>
</dbReference>
<organism evidence="3 4">
    <name type="scientific">Rhodopirellula europaea SH398</name>
    <dbReference type="NCBI Taxonomy" id="1263868"/>
    <lineage>
        <taxon>Bacteria</taxon>
        <taxon>Pseudomonadati</taxon>
        <taxon>Planctomycetota</taxon>
        <taxon>Planctomycetia</taxon>
        <taxon>Pirellulales</taxon>
        <taxon>Pirellulaceae</taxon>
        <taxon>Rhodopirellula</taxon>
    </lineage>
</organism>
<evidence type="ECO:0000313" key="3">
    <source>
        <dbReference type="EMBL" id="EMI25120.1"/>
    </source>
</evidence>
<dbReference type="PRINTS" id="PR01713">
    <property type="entry name" value="NUCEPIMERASE"/>
</dbReference>
<evidence type="ECO:0000259" key="2">
    <source>
        <dbReference type="Pfam" id="PF16363"/>
    </source>
</evidence>
<dbReference type="AlphaFoldDB" id="M5S0N8"/>
<reference evidence="3 4" key="1">
    <citation type="journal article" date="2013" name="Mar. Genomics">
        <title>Expression of sulfatases in Rhodopirellula baltica and the diversity of sulfatases in the genus Rhodopirellula.</title>
        <authorList>
            <person name="Wegner C.E."/>
            <person name="Richter-Heitmann T."/>
            <person name="Klindworth A."/>
            <person name="Klockow C."/>
            <person name="Richter M."/>
            <person name="Achstetter T."/>
            <person name="Glockner F.O."/>
            <person name="Harder J."/>
        </authorList>
    </citation>
    <scope>NUCLEOTIDE SEQUENCE [LARGE SCALE GENOMIC DNA]</scope>
    <source>
        <strain evidence="3 4">SH398</strain>
    </source>
</reference>
<dbReference type="InterPro" id="IPR016040">
    <property type="entry name" value="NAD(P)-bd_dom"/>
</dbReference>
<proteinExistence type="predicted"/>
<dbReference type="STRING" id="1263868.RESH_04301"/>
<dbReference type="PATRIC" id="fig|1263868.3.peg.4665"/>